<reference evidence="1 4" key="2">
    <citation type="submission" date="2021-01" db="EMBL/GenBank/DDBJ databases">
        <title>Whole genome shotgun sequence of Cellulomonas oligotrophica NBRC 109435.</title>
        <authorList>
            <person name="Komaki H."/>
            <person name="Tamura T."/>
        </authorList>
    </citation>
    <scope>NUCLEOTIDE SEQUENCE [LARGE SCALE GENOMIC DNA]</scope>
    <source>
        <strain evidence="1 4">NBRC 109435</strain>
    </source>
</reference>
<gene>
    <name evidence="2" type="ORF">BKA21_001668</name>
    <name evidence="1" type="ORF">Col01nite_00320</name>
</gene>
<dbReference type="Proteomes" id="UP000618382">
    <property type="component" value="Unassembled WGS sequence"/>
</dbReference>
<sequence>MTWASRVRLVLGMLVVLAVAALATFHLNDSRGLATSDSAQILGQTYAVGTPYAGLVADQLVEDGDEVTEGDPLFVVDSSALTYDLENGLVSDAPEFTEVDAEGRLVVLASGDGTVTTVDATRGTFVQAATTLATVQREDSLYVQAEYTLSATQYARVPEGAPVTLTLPDQSTIAGTVEEISVETVAGQAQAVVRVASDGLADGDRDGLVSAGTPVVAALHLENDGVVTTVADAVRTYVEGMLG</sequence>
<dbReference type="EMBL" id="BONN01000001">
    <property type="protein sequence ID" value="GIG30873.1"/>
    <property type="molecule type" value="Genomic_DNA"/>
</dbReference>
<dbReference type="PANTHER" id="PTHR30386">
    <property type="entry name" value="MEMBRANE FUSION SUBUNIT OF EMRAB-TOLC MULTIDRUG EFFLUX PUMP"/>
    <property type="match status" value="1"/>
</dbReference>
<evidence type="ECO:0000313" key="2">
    <source>
        <dbReference type="EMBL" id="NYD86119.1"/>
    </source>
</evidence>
<comment type="caution">
    <text evidence="2">The sequence shown here is derived from an EMBL/GenBank/DDBJ whole genome shotgun (WGS) entry which is preliminary data.</text>
</comment>
<evidence type="ECO:0000313" key="3">
    <source>
        <dbReference type="Proteomes" id="UP000577956"/>
    </source>
</evidence>
<name>A0A7Y9JYU9_9CELL</name>
<accession>A0A7Y9JYU9</accession>
<protein>
    <submittedName>
        <fullName evidence="2">Multidrug resistance efflux pump</fullName>
    </submittedName>
</protein>
<dbReference type="EMBL" id="JACCBK010000001">
    <property type="protein sequence ID" value="NYD86119.1"/>
    <property type="molecule type" value="Genomic_DNA"/>
</dbReference>
<evidence type="ECO:0000313" key="1">
    <source>
        <dbReference type="EMBL" id="GIG30873.1"/>
    </source>
</evidence>
<organism evidence="2 3">
    <name type="scientific">Cellulomonas oligotrophica</name>
    <dbReference type="NCBI Taxonomy" id="931536"/>
    <lineage>
        <taxon>Bacteria</taxon>
        <taxon>Bacillati</taxon>
        <taxon>Actinomycetota</taxon>
        <taxon>Actinomycetes</taxon>
        <taxon>Micrococcales</taxon>
        <taxon>Cellulomonadaceae</taxon>
        <taxon>Cellulomonas</taxon>
    </lineage>
</organism>
<proteinExistence type="predicted"/>
<dbReference type="Gene3D" id="2.40.50.100">
    <property type="match status" value="1"/>
</dbReference>
<dbReference type="InterPro" id="IPR050739">
    <property type="entry name" value="MFP"/>
</dbReference>
<dbReference type="RefSeq" id="WP_140457800.1">
    <property type="nucleotide sequence ID" value="NZ_BAABFI010000002.1"/>
</dbReference>
<keyword evidence="4" id="KW-1185">Reference proteome</keyword>
<dbReference type="AlphaFoldDB" id="A0A7Y9JYU9"/>
<reference evidence="2 3" key="1">
    <citation type="submission" date="2020-07" db="EMBL/GenBank/DDBJ databases">
        <title>Sequencing the genomes of 1000 actinobacteria strains.</title>
        <authorList>
            <person name="Klenk H.-P."/>
        </authorList>
    </citation>
    <scope>NUCLEOTIDE SEQUENCE [LARGE SCALE GENOMIC DNA]</scope>
    <source>
        <strain evidence="2 3">DSM 24482</strain>
    </source>
</reference>
<evidence type="ECO:0000313" key="4">
    <source>
        <dbReference type="Proteomes" id="UP000618382"/>
    </source>
</evidence>
<dbReference type="SUPFAM" id="SSF111369">
    <property type="entry name" value="HlyD-like secretion proteins"/>
    <property type="match status" value="1"/>
</dbReference>
<dbReference type="Proteomes" id="UP000577956">
    <property type="component" value="Unassembled WGS sequence"/>
</dbReference>